<gene>
    <name evidence="2" type="ORF">SAMN04488082_10846</name>
</gene>
<dbReference type="STRING" id="52560.SAMN04488082_10846"/>
<dbReference type="SMART" id="SM00450">
    <property type="entry name" value="RHOD"/>
    <property type="match status" value="1"/>
</dbReference>
<proteinExistence type="predicted"/>
<dbReference type="Pfam" id="PF00581">
    <property type="entry name" value="Rhodanese"/>
    <property type="match status" value="1"/>
</dbReference>
<reference evidence="3" key="1">
    <citation type="submission" date="2016-10" db="EMBL/GenBank/DDBJ databases">
        <authorList>
            <person name="Varghese N."/>
            <person name="Submissions S."/>
        </authorList>
    </citation>
    <scope>NUCLEOTIDE SEQUENCE [LARGE SCALE GENOMIC DNA]</scope>
    <source>
        <strain evidence="3">DSM 5918</strain>
    </source>
</reference>
<name>A0A1I3UL76_9BACT</name>
<dbReference type="PROSITE" id="PS50206">
    <property type="entry name" value="RHODANESE_3"/>
    <property type="match status" value="1"/>
</dbReference>
<dbReference type="InterPro" id="IPR036873">
    <property type="entry name" value="Rhodanese-like_dom_sf"/>
</dbReference>
<dbReference type="EMBL" id="FORX01000008">
    <property type="protein sequence ID" value="SFJ84258.1"/>
    <property type="molecule type" value="Genomic_DNA"/>
</dbReference>
<feature type="domain" description="Rhodanese" evidence="1">
    <location>
        <begin position="45"/>
        <end position="135"/>
    </location>
</feature>
<keyword evidence="3" id="KW-1185">Reference proteome</keyword>
<dbReference type="OrthoDB" id="9789348at2"/>
<dbReference type="Gene3D" id="3.40.250.10">
    <property type="entry name" value="Rhodanese-like domain"/>
    <property type="match status" value="1"/>
</dbReference>
<accession>A0A1I3UL76</accession>
<keyword evidence="2" id="KW-0808">Transferase</keyword>
<dbReference type="RefSeq" id="WP_092374583.1">
    <property type="nucleotide sequence ID" value="NZ_FORX01000008.1"/>
</dbReference>
<evidence type="ECO:0000313" key="3">
    <source>
        <dbReference type="Proteomes" id="UP000198635"/>
    </source>
</evidence>
<evidence type="ECO:0000313" key="2">
    <source>
        <dbReference type="EMBL" id="SFJ84258.1"/>
    </source>
</evidence>
<protein>
    <submittedName>
        <fullName evidence="2">Rhodanese-related sulfurtransferase</fullName>
    </submittedName>
</protein>
<dbReference type="PANTHER" id="PTHR44086:SF10">
    <property type="entry name" value="THIOSULFATE SULFURTRANSFERASE_RHODANESE-LIKE DOMAIN-CONTAINING PROTEIN 3"/>
    <property type="match status" value="1"/>
</dbReference>
<dbReference type="GO" id="GO:0004792">
    <property type="term" value="F:thiosulfate-cyanide sulfurtransferase activity"/>
    <property type="evidence" value="ECO:0007669"/>
    <property type="project" value="TreeGrafter"/>
</dbReference>
<organism evidence="2 3">
    <name type="scientific">Desulfomicrobium apsheronum</name>
    <dbReference type="NCBI Taxonomy" id="52560"/>
    <lineage>
        <taxon>Bacteria</taxon>
        <taxon>Pseudomonadati</taxon>
        <taxon>Thermodesulfobacteriota</taxon>
        <taxon>Desulfovibrionia</taxon>
        <taxon>Desulfovibrionales</taxon>
        <taxon>Desulfomicrobiaceae</taxon>
        <taxon>Desulfomicrobium</taxon>
    </lineage>
</organism>
<dbReference type="SUPFAM" id="SSF52821">
    <property type="entry name" value="Rhodanese/Cell cycle control phosphatase"/>
    <property type="match status" value="1"/>
</dbReference>
<dbReference type="PANTHER" id="PTHR44086">
    <property type="entry name" value="THIOSULFATE SULFURTRANSFERASE RDL2, MITOCHONDRIAL-RELATED"/>
    <property type="match status" value="1"/>
</dbReference>
<dbReference type="CDD" id="cd00158">
    <property type="entry name" value="RHOD"/>
    <property type="match status" value="1"/>
</dbReference>
<sequence length="138" mass="15908">MSNSRFYGVLALVFWILFVLPGIAVASEHLLPPLEAQKLIEENKDNPKFVIIDLRSKNEFDDGHIEGAKLVHYYATNFKRIISQLDRESKILLYCQKGRQAPLALRDLEKLRFTDMYILDGGFDEWVNAGLPIEYSSF</sequence>
<evidence type="ECO:0000259" key="1">
    <source>
        <dbReference type="PROSITE" id="PS50206"/>
    </source>
</evidence>
<dbReference type="AlphaFoldDB" id="A0A1I3UL76"/>
<dbReference type="InterPro" id="IPR001763">
    <property type="entry name" value="Rhodanese-like_dom"/>
</dbReference>
<dbReference type="Proteomes" id="UP000198635">
    <property type="component" value="Unassembled WGS sequence"/>
</dbReference>